<feature type="transmembrane region" description="Helical" evidence="3">
    <location>
        <begin position="154"/>
        <end position="172"/>
    </location>
</feature>
<evidence type="ECO:0000256" key="3">
    <source>
        <dbReference type="SAM" id="Phobius"/>
    </source>
</evidence>
<feature type="transmembrane region" description="Helical" evidence="3">
    <location>
        <begin position="129"/>
        <end position="148"/>
    </location>
</feature>
<keyword evidence="3" id="KW-0812">Transmembrane</keyword>
<evidence type="ECO:0000313" key="5">
    <source>
        <dbReference type="Proteomes" id="UP000199649"/>
    </source>
</evidence>
<keyword evidence="3" id="KW-0472">Membrane</keyword>
<dbReference type="STRING" id="684552.SAMN04489719_2094"/>
<keyword evidence="5" id="KW-1185">Reference proteome</keyword>
<keyword evidence="1" id="KW-0175">Coiled coil</keyword>
<evidence type="ECO:0000313" key="4">
    <source>
        <dbReference type="EMBL" id="SDS33952.1"/>
    </source>
</evidence>
<evidence type="ECO:0000256" key="2">
    <source>
        <dbReference type="SAM" id="MobiDB-lite"/>
    </source>
</evidence>
<feature type="region of interest" description="Disordered" evidence="2">
    <location>
        <begin position="288"/>
        <end position="307"/>
    </location>
</feature>
<protein>
    <recommendedName>
        <fullName evidence="6">Large exoprotein</fullName>
    </recommendedName>
</protein>
<dbReference type="AlphaFoldDB" id="A0A1H1RE48"/>
<sequence>MPEFAGLGTSVVLVIAVVLWVAYLVPVWTRKREYLATERNAIRLQQTLRIMAESAEAPEEVQLEADARTIAVQQKAVAKEARLKQAMEHAKAVARARELDEQIKAVEREVRAAVKSSVSRAQRLRRTRLACFALVLLGVAALAAGALVAGLQVLLALGAAVAVLGVVGLVAVNASAVRMRRVAAATAPRVRDLVEARAVAAQAVASEARVAEQIVARQALRTEDVLESRSWTPQPVPEQRLRAEYQPSASDELLRRARERLAEDRRAISGPLARVTPLEPTFDDLVEGERAASSGTDRRLAPTAPALPVREVELAPAPADRAPQVEPAARYEQAVAAAHALDVTRADAPLETQTDEHMIIAGAGTAPAAGSKFASMGLVDDDLGGMDVHEAFLRRVG</sequence>
<evidence type="ECO:0000256" key="1">
    <source>
        <dbReference type="SAM" id="Coils"/>
    </source>
</evidence>
<keyword evidence="3" id="KW-1133">Transmembrane helix</keyword>
<evidence type="ECO:0008006" key="6">
    <source>
        <dbReference type="Google" id="ProtNLM"/>
    </source>
</evidence>
<proteinExistence type="predicted"/>
<dbReference type="EMBL" id="LT629734">
    <property type="protein sequence ID" value="SDS33952.1"/>
    <property type="molecule type" value="Genomic_DNA"/>
</dbReference>
<feature type="transmembrane region" description="Helical" evidence="3">
    <location>
        <begin position="6"/>
        <end position="25"/>
    </location>
</feature>
<gene>
    <name evidence="4" type="ORF">SAMN04489719_2094</name>
</gene>
<organism evidence="4 5">
    <name type="scientific">Agrococcus carbonis</name>
    <dbReference type="NCBI Taxonomy" id="684552"/>
    <lineage>
        <taxon>Bacteria</taxon>
        <taxon>Bacillati</taxon>
        <taxon>Actinomycetota</taxon>
        <taxon>Actinomycetes</taxon>
        <taxon>Micrococcales</taxon>
        <taxon>Microbacteriaceae</taxon>
        <taxon>Agrococcus</taxon>
    </lineage>
</organism>
<dbReference type="Proteomes" id="UP000199649">
    <property type="component" value="Chromosome I"/>
</dbReference>
<feature type="coiled-coil region" evidence="1">
    <location>
        <begin position="89"/>
        <end position="116"/>
    </location>
</feature>
<reference evidence="5" key="1">
    <citation type="submission" date="2016-10" db="EMBL/GenBank/DDBJ databases">
        <authorList>
            <person name="Varghese N."/>
            <person name="Submissions S."/>
        </authorList>
    </citation>
    <scope>NUCLEOTIDE SEQUENCE [LARGE SCALE GENOMIC DNA]</scope>
    <source>
        <strain evidence="5">DSM 22965</strain>
    </source>
</reference>
<dbReference type="OrthoDB" id="5126350at2"/>
<name>A0A1H1RE48_9MICO</name>
<accession>A0A1H1RE48</accession>
<dbReference type="RefSeq" id="WP_092666952.1">
    <property type="nucleotide sequence ID" value="NZ_LT629734.1"/>
</dbReference>